<dbReference type="GO" id="GO:0003723">
    <property type="term" value="F:RNA binding"/>
    <property type="evidence" value="ECO:0007669"/>
    <property type="project" value="UniProtKB-KW"/>
</dbReference>
<evidence type="ECO:0000256" key="4">
    <source>
        <dbReference type="RuleBase" id="RU003887"/>
    </source>
</evidence>
<dbReference type="Gene3D" id="3.10.290.10">
    <property type="entry name" value="RNA-binding S4 domain"/>
    <property type="match status" value="1"/>
</dbReference>
<dbReference type="GO" id="GO:0000455">
    <property type="term" value="P:enzyme-directed rRNA pseudouridine synthesis"/>
    <property type="evidence" value="ECO:0007669"/>
    <property type="project" value="UniProtKB-ARBA"/>
</dbReference>
<evidence type="ECO:0000256" key="2">
    <source>
        <dbReference type="ARBA" id="ARBA00023235"/>
    </source>
</evidence>
<evidence type="ECO:0000259" key="5">
    <source>
        <dbReference type="SMART" id="SM00363"/>
    </source>
</evidence>
<name>A0A0C7P108_DEFTU</name>
<gene>
    <name evidence="6" type="primary">rsuA</name>
    <name evidence="6" type="ORF">DTL3_0365</name>
</gene>
<dbReference type="Gene3D" id="3.30.70.1560">
    <property type="entry name" value="Alpha-L RNA-binding motif"/>
    <property type="match status" value="1"/>
</dbReference>
<dbReference type="Gene3D" id="3.30.70.580">
    <property type="entry name" value="Pseudouridine synthase I, catalytic domain, N-terminal subdomain"/>
    <property type="match status" value="1"/>
</dbReference>
<dbReference type="Proteomes" id="UP000032809">
    <property type="component" value="Chromosome I"/>
</dbReference>
<dbReference type="PATRIC" id="fig|1006576.9.peg.362"/>
<dbReference type="GO" id="GO:0005829">
    <property type="term" value="C:cytosol"/>
    <property type="evidence" value="ECO:0007669"/>
    <property type="project" value="UniProtKB-ARBA"/>
</dbReference>
<sequence>MNLQKALQTMFLSRRKSSEYILTNGVKVNGKLIKEPWYELNDTDIIEFDNTFIKVSDIIKTQNNKVYYLLNKPKGYLCTFKDEYGRNTIQELIKNKIKEKVFYVGRLDYDSSGILLLTNDGKFANFLLRPENNISKVYNVLINGVLSQKEILKLKNGVLLETGYKTLPAKIKILQKHDNSSLIQITINEGKKRQIKLMIKSLGYKVIELTRIKFGPWSIREVPHPGDIKKINEVDFAKIGYKK</sequence>
<dbReference type="CDD" id="cd00165">
    <property type="entry name" value="S4"/>
    <property type="match status" value="1"/>
</dbReference>
<reference evidence="7" key="1">
    <citation type="submission" date="2014-11" db="EMBL/GenBank/DDBJ databases">
        <authorList>
            <person name="Wibberg D."/>
        </authorList>
    </citation>
    <scope>NUCLEOTIDE SEQUENCE [LARGE SCALE GENOMIC DNA]</scope>
    <source>
        <strain evidence="7">L3</strain>
    </source>
</reference>
<dbReference type="CDD" id="cd02870">
    <property type="entry name" value="PseudoU_synth_RsuA_like"/>
    <property type="match status" value="1"/>
</dbReference>
<dbReference type="SUPFAM" id="SSF55120">
    <property type="entry name" value="Pseudouridine synthase"/>
    <property type="match status" value="1"/>
</dbReference>
<dbReference type="EMBL" id="LN824141">
    <property type="protein sequence ID" value="CEP77694.1"/>
    <property type="molecule type" value="Genomic_DNA"/>
</dbReference>
<evidence type="ECO:0000313" key="6">
    <source>
        <dbReference type="EMBL" id="CEP77694.1"/>
    </source>
</evidence>
<comment type="similarity">
    <text evidence="1 4">Belongs to the pseudouridine synthase RsuA family.</text>
</comment>
<dbReference type="PANTHER" id="PTHR47683">
    <property type="entry name" value="PSEUDOURIDINE SYNTHASE FAMILY PROTEIN-RELATED"/>
    <property type="match status" value="1"/>
</dbReference>
<dbReference type="STRING" id="1006576.DTL3_0365"/>
<evidence type="ECO:0000256" key="3">
    <source>
        <dbReference type="PROSITE-ProRule" id="PRU00182"/>
    </source>
</evidence>
<dbReference type="Pfam" id="PF00849">
    <property type="entry name" value="PseudoU_synth_2"/>
    <property type="match status" value="1"/>
</dbReference>
<organism evidence="6 7">
    <name type="scientific">Defluviitoga tunisiensis</name>
    <dbReference type="NCBI Taxonomy" id="1006576"/>
    <lineage>
        <taxon>Bacteria</taxon>
        <taxon>Thermotogati</taxon>
        <taxon>Thermotogota</taxon>
        <taxon>Thermotogae</taxon>
        <taxon>Petrotogales</taxon>
        <taxon>Petrotogaceae</taxon>
        <taxon>Defluviitoga</taxon>
    </lineage>
</organism>
<dbReference type="PROSITE" id="PS50889">
    <property type="entry name" value="S4"/>
    <property type="match status" value="1"/>
</dbReference>
<dbReference type="PANTHER" id="PTHR47683:SF2">
    <property type="entry name" value="RNA-BINDING S4 DOMAIN-CONTAINING PROTEIN"/>
    <property type="match status" value="1"/>
</dbReference>
<dbReference type="InterPro" id="IPR042092">
    <property type="entry name" value="PsdUridine_s_RsuA/RluB/E/F_cat"/>
</dbReference>
<dbReference type="GO" id="GO:0120159">
    <property type="term" value="F:rRNA pseudouridine synthase activity"/>
    <property type="evidence" value="ECO:0007669"/>
    <property type="project" value="UniProtKB-ARBA"/>
</dbReference>
<dbReference type="InterPro" id="IPR000748">
    <property type="entry name" value="PsdUridine_synth_RsuA/RluB/E/F"/>
</dbReference>
<dbReference type="InterPro" id="IPR018496">
    <property type="entry name" value="PsdUridine_synth_RsuA/RluB_CS"/>
</dbReference>
<accession>A0A0C7P108</accession>
<dbReference type="EC" id="5.4.99.-" evidence="4"/>
<proteinExistence type="inferred from homology"/>
<dbReference type="KEGG" id="dtn:DTL3_0365"/>
<dbReference type="AlphaFoldDB" id="A0A0C7P108"/>
<dbReference type="FunFam" id="3.30.70.1560:FF:000001">
    <property type="entry name" value="Pseudouridine synthase"/>
    <property type="match status" value="1"/>
</dbReference>
<keyword evidence="2 4" id="KW-0413">Isomerase</keyword>
<protein>
    <recommendedName>
        <fullName evidence="4">Pseudouridine synthase</fullName>
        <ecNumber evidence="4">5.4.99.-</ecNumber>
    </recommendedName>
</protein>
<dbReference type="InterPro" id="IPR036986">
    <property type="entry name" value="S4_RNA-bd_sf"/>
</dbReference>
<dbReference type="SMART" id="SM00363">
    <property type="entry name" value="S4"/>
    <property type="match status" value="1"/>
</dbReference>
<keyword evidence="3" id="KW-0694">RNA-binding</keyword>
<dbReference type="RefSeq" id="WP_231854028.1">
    <property type="nucleotide sequence ID" value="NZ_LN824141.1"/>
</dbReference>
<keyword evidence="7" id="KW-1185">Reference proteome</keyword>
<dbReference type="HOGENOM" id="CLU_024979_1_2_0"/>
<dbReference type="NCBIfam" id="TIGR00093">
    <property type="entry name" value="pseudouridine synthase"/>
    <property type="match status" value="1"/>
</dbReference>
<dbReference type="InterPro" id="IPR006145">
    <property type="entry name" value="PsdUridine_synth_RsuA/RluA"/>
</dbReference>
<dbReference type="PROSITE" id="PS01149">
    <property type="entry name" value="PSI_RSU"/>
    <property type="match status" value="1"/>
</dbReference>
<dbReference type="InterPro" id="IPR050343">
    <property type="entry name" value="RsuA_PseudoU_synthase"/>
</dbReference>
<feature type="domain" description="RNA-binding S4" evidence="5">
    <location>
        <begin position="1"/>
        <end position="64"/>
    </location>
</feature>
<dbReference type="SUPFAM" id="SSF55174">
    <property type="entry name" value="Alpha-L RNA-binding motif"/>
    <property type="match status" value="1"/>
</dbReference>
<dbReference type="InterPro" id="IPR020103">
    <property type="entry name" value="PsdUridine_synth_cat_dom_sf"/>
</dbReference>
<evidence type="ECO:0000313" key="7">
    <source>
        <dbReference type="Proteomes" id="UP000032809"/>
    </source>
</evidence>
<dbReference type="InterPro" id="IPR020094">
    <property type="entry name" value="TruA/RsuA/RluB/E/F_N"/>
</dbReference>
<dbReference type="InterPro" id="IPR002942">
    <property type="entry name" value="S4_RNA-bd"/>
</dbReference>
<evidence type="ECO:0000256" key="1">
    <source>
        <dbReference type="ARBA" id="ARBA00008348"/>
    </source>
</evidence>